<dbReference type="EMBL" id="JAATHJ010000013">
    <property type="protein sequence ID" value="NJP37909.1"/>
    <property type="molecule type" value="Genomic_DNA"/>
</dbReference>
<evidence type="ECO:0000313" key="1">
    <source>
        <dbReference type="EMBL" id="NJP37909.1"/>
    </source>
</evidence>
<comment type="caution">
    <text evidence="1">The sequence shown here is derived from an EMBL/GenBank/DDBJ whole genome shotgun (WGS) entry which is preliminary data.</text>
</comment>
<dbReference type="RefSeq" id="WP_168006879.1">
    <property type="nucleotide sequence ID" value="NZ_JAATHJ010000013.1"/>
</dbReference>
<dbReference type="Proteomes" id="UP000752012">
    <property type="component" value="Unassembled WGS sequence"/>
</dbReference>
<keyword evidence="2" id="KW-1185">Reference proteome</keyword>
<dbReference type="AlphaFoldDB" id="A0A969PUT5"/>
<organism evidence="1 2">
    <name type="scientific">Alkalicoccus luteus</name>
    <dbReference type="NCBI Taxonomy" id="1237094"/>
    <lineage>
        <taxon>Bacteria</taxon>
        <taxon>Bacillati</taxon>
        <taxon>Bacillota</taxon>
        <taxon>Bacilli</taxon>
        <taxon>Bacillales</taxon>
        <taxon>Bacillaceae</taxon>
        <taxon>Alkalicoccus</taxon>
    </lineage>
</organism>
<proteinExistence type="predicted"/>
<gene>
    <name evidence="1" type="ORF">HCN83_09955</name>
</gene>
<sequence>MDKLEDQILELIKEIDSKEALEAISKVVREFGLDVAANLIENCHEPSLLKFNDYEEKWYSEGNEEQGHVRLDEILEEFEMILKLDKSEPLIFFDKNLVRYMTDEEIDEQGRDKTIVWFCRDEEKITEDIFIGFSI</sequence>
<protein>
    <submittedName>
        <fullName evidence="1">Uncharacterized protein</fullName>
    </submittedName>
</protein>
<accession>A0A969PUT5</accession>
<reference evidence="1 2" key="1">
    <citation type="submission" date="2020-03" db="EMBL/GenBank/DDBJ databases">
        <title>Assessment of the enzymatic potential of alkaline-tolerant lipase obtained from Bacillus luteus H11 (technogenic soil) for the bioremediation of saline soils contaminated with petroleum substances.</title>
        <authorList>
            <person name="Kalwasinska A."/>
        </authorList>
    </citation>
    <scope>NUCLEOTIDE SEQUENCE [LARGE SCALE GENOMIC DNA]</scope>
    <source>
        <strain evidence="1 2">H11</strain>
    </source>
</reference>
<name>A0A969PUT5_9BACI</name>
<evidence type="ECO:0000313" key="2">
    <source>
        <dbReference type="Proteomes" id="UP000752012"/>
    </source>
</evidence>